<name>A0AAD5Y6C0_9FUNG</name>
<evidence type="ECO:0000256" key="5">
    <source>
        <dbReference type="ARBA" id="ARBA00022989"/>
    </source>
</evidence>
<feature type="transmembrane region" description="Helical" evidence="8">
    <location>
        <begin position="338"/>
        <end position="357"/>
    </location>
</feature>
<dbReference type="AlphaFoldDB" id="A0AAD5Y6C0"/>
<dbReference type="PANTHER" id="PTHR48022">
    <property type="entry name" value="PLASTIDIC GLUCOSE TRANSPORTER 4"/>
    <property type="match status" value="1"/>
</dbReference>
<keyword evidence="11" id="KW-1185">Reference proteome</keyword>
<protein>
    <submittedName>
        <fullName evidence="10">Plasma membrane low glucose sensor</fullName>
    </submittedName>
</protein>
<dbReference type="PROSITE" id="PS50850">
    <property type="entry name" value="MFS"/>
    <property type="match status" value="1"/>
</dbReference>
<evidence type="ECO:0000256" key="2">
    <source>
        <dbReference type="ARBA" id="ARBA00010992"/>
    </source>
</evidence>
<dbReference type="InterPro" id="IPR003663">
    <property type="entry name" value="Sugar/inositol_transpt"/>
</dbReference>
<organism evidence="10 11">
    <name type="scientific">Boothiomyces macroporosus</name>
    <dbReference type="NCBI Taxonomy" id="261099"/>
    <lineage>
        <taxon>Eukaryota</taxon>
        <taxon>Fungi</taxon>
        <taxon>Fungi incertae sedis</taxon>
        <taxon>Chytridiomycota</taxon>
        <taxon>Chytridiomycota incertae sedis</taxon>
        <taxon>Chytridiomycetes</taxon>
        <taxon>Rhizophydiales</taxon>
        <taxon>Terramycetaceae</taxon>
        <taxon>Boothiomyces</taxon>
    </lineage>
</organism>
<keyword evidence="3 7" id="KW-0813">Transport</keyword>
<feature type="transmembrane region" description="Helical" evidence="8">
    <location>
        <begin position="149"/>
        <end position="174"/>
    </location>
</feature>
<feature type="transmembrane region" description="Helical" evidence="8">
    <location>
        <begin position="369"/>
        <end position="392"/>
    </location>
</feature>
<feature type="transmembrane region" description="Helical" evidence="8">
    <location>
        <begin position="404"/>
        <end position="423"/>
    </location>
</feature>
<accession>A0AAD5Y6C0</accession>
<feature type="transmembrane region" description="Helical" evidence="8">
    <location>
        <begin position="7"/>
        <end position="30"/>
    </location>
</feature>
<feature type="transmembrane region" description="Helical" evidence="8">
    <location>
        <begin position="62"/>
        <end position="84"/>
    </location>
</feature>
<dbReference type="InterPro" id="IPR005828">
    <property type="entry name" value="MFS_sugar_transport-like"/>
</dbReference>
<proteinExistence type="inferred from homology"/>
<evidence type="ECO:0000256" key="4">
    <source>
        <dbReference type="ARBA" id="ARBA00022692"/>
    </source>
</evidence>
<dbReference type="Proteomes" id="UP001210925">
    <property type="component" value="Unassembled WGS sequence"/>
</dbReference>
<keyword evidence="5 8" id="KW-1133">Transmembrane helix</keyword>
<dbReference type="PROSITE" id="PS00217">
    <property type="entry name" value="SUGAR_TRANSPORT_2"/>
    <property type="match status" value="1"/>
</dbReference>
<dbReference type="PANTHER" id="PTHR48022:SF2">
    <property type="entry name" value="PLASTIDIC GLUCOSE TRANSPORTER 4"/>
    <property type="match status" value="1"/>
</dbReference>
<dbReference type="EMBL" id="JADGKB010000026">
    <property type="protein sequence ID" value="KAJ3258540.1"/>
    <property type="molecule type" value="Genomic_DNA"/>
</dbReference>
<reference evidence="10" key="1">
    <citation type="submission" date="2020-05" db="EMBL/GenBank/DDBJ databases">
        <title>Phylogenomic resolution of chytrid fungi.</title>
        <authorList>
            <person name="Stajich J.E."/>
            <person name="Amses K."/>
            <person name="Simmons R."/>
            <person name="Seto K."/>
            <person name="Myers J."/>
            <person name="Bonds A."/>
            <person name="Quandt C.A."/>
            <person name="Barry K."/>
            <person name="Liu P."/>
            <person name="Grigoriev I."/>
            <person name="Longcore J.E."/>
            <person name="James T.Y."/>
        </authorList>
    </citation>
    <scope>NUCLEOTIDE SEQUENCE</scope>
    <source>
        <strain evidence="10">PLAUS21</strain>
    </source>
</reference>
<dbReference type="FunFam" id="1.20.1250.20:FF:000134">
    <property type="entry name" value="MFS sugar transporter protein"/>
    <property type="match status" value="1"/>
</dbReference>
<evidence type="ECO:0000256" key="1">
    <source>
        <dbReference type="ARBA" id="ARBA00004141"/>
    </source>
</evidence>
<dbReference type="PROSITE" id="PS00216">
    <property type="entry name" value="SUGAR_TRANSPORT_1"/>
    <property type="match status" value="1"/>
</dbReference>
<sequence>MTNYGIIVAFAAAIGGLLFGYEIGVIGQVLGMQSFKSYFGFGYVDSTGTYVDYASHSSNESFTTFSFTFGCAIGALFVSYFASVWGRKKTIILSGCFFLFGATAQTFSFAFWFFVAARFIGGMGIGVSSAVVPLYIAETAATNVRGTMIAIQQLMITIGILVASIINTIIIKSYGDANMDNIEWRMAIGMQMIPAVLLILIMTYMPESPRWLASQERNNETIDVLVKLRGVPAGDATLKEEYEEIFENVKFEKSLGSASWGELLSKGIFIRVIIGVVLQFFQQASGINVFFYYVSSLLTALGTSADFANTTFPIIHNFVNMVSTFPGMYAVEKFGRRNLLILGGFGMAIAQIGIWLFKSQVDSNTGRTLAVVCVELFVLFFGSTWGPVVWVYQSEIFPLRVREKGTSVATFSNWMSGAIISFLTPYVRDAINEKIYFIFGTFALCGALFVIAYVPETRNVPLEEMDPLFGSPSDPNAPVKEVKGKV</sequence>
<dbReference type="NCBIfam" id="TIGR00879">
    <property type="entry name" value="SP"/>
    <property type="match status" value="1"/>
</dbReference>
<dbReference type="Pfam" id="PF00083">
    <property type="entry name" value="Sugar_tr"/>
    <property type="match status" value="1"/>
</dbReference>
<evidence type="ECO:0000256" key="3">
    <source>
        <dbReference type="ARBA" id="ARBA00022448"/>
    </source>
</evidence>
<dbReference type="Gene3D" id="1.20.1250.20">
    <property type="entry name" value="MFS general substrate transporter like domains"/>
    <property type="match status" value="1"/>
</dbReference>
<feature type="domain" description="Major facilitator superfamily (MFS) profile" evidence="9">
    <location>
        <begin position="8"/>
        <end position="458"/>
    </location>
</feature>
<keyword evidence="6 8" id="KW-0472">Membrane</keyword>
<dbReference type="PRINTS" id="PR00171">
    <property type="entry name" value="SUGRTRNSPORT"/>
</dbReference>
<comment type="caution">
    <text evidence="10">The sequence shown here is derived from an EMBL/GenBank/DDBJ whole genome shotgun (WGS) entry which is preliminary data.</text>
</comment>
<dbReference type="GO" id="GO:0016020">
    <property type="term" value="C:membrane"/>
    <property type="evidence" value="ECO:0007669"/>
    <property type="project" value="UniProtKB-SubCell"/>
</dbReference>
<evidence type="ECO:0000259" key="9">
    <source>
        <dbReference type="PROSITE" id="PS50850"/>
    </source>
</evidence>
<dbReference type="InterPro" id="IPR005829">
    <property type="entry name" value="Sugar_transporter_CS"/>
</dbReference>
<feature type="transmembrane region" description="Helical" evidence="8">
    <location>
        <begin position="91"/>
        <end position="113"/>
    </location>
</feature>
<evidence type="ECO:0000256" key="6">
    <source>
        <dbReference type="ARBA" id="ARBA00023136"/>
    </source>
</evidence>
<dbReference type="InterPro" id="IPR050360">
    <property type="entry name" value="MFS_Sugar_Transporters"/>
</dbReference>
<comment type="similarity">
    <text evidence="2 7">Belongs to the major facilitator superfamily. Sugar transporter (TC 2.A.1.1) family.</text>
</comment>
<dbReference type="SUPFAM" id="SSF103473">
    <property type="entry name" value="MFS general substrate transporter"/>
    <property type="match status" value="1"/>
</dbReference>
<dbReference type="InterPro" id="IPR036259">
    <property type="entry name" value="MFS_trans_sf"/>
</dbReference>
<evidence type="ECO:0000313" key="11">
    <source>
        <dbReference type="Proteomes" id="UP001210925"/>
    </source>
</evidence>
<evidence type="ECO:0000256" key="8">
    <source>
        <dbReference type="SAM" id="Phobius"/>
    </source>
</evidence>
<dbReference type="GO" id="GO:0005351">
    <property type="term" value="F:carbohydrate:proton symporter activity"/>
    <property type="evidence" value="ECO:0007669"/>
    <property type="project" value="TreeGrafter"/>
</dbReference>
<feature type="transmembrane region" description="Helical" evidence="8">
    <location>
        <begin position="435"/>
        <end position="455"/>
    </location>
</feature>
<evidence type="ECO:0000313" key="10">
    <source>
        <dbReference type="EMBL" id="KAJ3258540.1"/>
    </source>
</evidence>
<dbReference type="InterPro" id="IPR020846">
    <property type="entry name" value="MFS_dom"/>
</dbReference>
<feature type="transmembrane region" description="Helical" evidence="8">
    <location>
        <begin position="268"/>
        <end position="294"/>
    </location>
</feature>
<comment type="subcellular location">
    <subcellularLocation>
        <location evidence="1">Membrane</location>
        <topology evidence="1">Multi-pass membrane protein</topology>
    </subcellularLocation>
</comment>
<feature type="transmembrane region" description="Helical" evidence="8">
    <location>
        <begin position="186"/>
        <end position="205"/>
    </location>
</feature>
<keyword evidence="4 8" id="KW-0812">Transmembrane</keyword>
<gene>
    <name evidence="10" type="primary">SNF3</name>
    <name evidence="10" type="ORF">HK103_003500</name>
</gene>
<evidence type="ECO:0000256" key="7">
    <source>
        <dbReference type="RuleBase" id="RU003346"/>
    </source>
</evidence>